<feature type="region of interest" description="Disordered" evidence="1">
    <location>
        <begin position="17"/>
        <end position="40"/>
    </location>
</feature>
<evidence type="ECO:0000256" key="1">
    <source>
        <dbReference type="SAM" id="MobiDB-lite"/>
    </source>
</evidence>
<name>A0ABS4VFW0_9ACTN</name>
<dbReference type="EMBL" id="JAGINS010000001">
    <property type="protein sequence ID" value="MBP2362802.1"/>
    <property type="molecule type" value="Genomic_DNA"/>
</dbReference>
<dbReference type="Proteomes" id="UP001519311">
    <property type="component" value="Unassembled WGS sequence"/>
</dbReference>
<comment type="caution">
    <text evidence="2">The sequence shown here is derived from an EMBL/GenBank/DDBJ whole genome shotgun (WGS) entry which is preliminary data.</text>
</comment>
<accession>A0ABS4VFW0</accession>
<organism evidence="2 3">
    <name type="scientific">Streptomyces clavifer</name>
    <dbReference type="NCBI Taxonomy" id="68188"/>
    <lineage>
        <taxon>Bacteria</taxon>
        <taxon>Bacillati</taxon>
        <taxon>Actinomycetota</taxon>
        <taxon>Actinomycetes</taxon>
        <taxon>Kitasatosporales</taxon>
        <taxon>Streptomycetaceae</taxon>
        <taxon>Streptomyces</taxon>
    </lineage>
</organism>
<gene>
    <name evidence="2" type="ORF">JOF59_005202</name>
</gene>
<evidence type="ECO:0000313" key="2">
    <source>
        <dbReference type="EMBL" id="MBP2362802.1"/>
    </source>
</evidence>
<protein>
    <submittedName>
        <fullName evidence="2">Uncharacterized protein</fullName>
    </submittedName>
</protein>
<keyword evidence="3" id="KW-1185">Reference proteome</keyword>
<evidence type="ECO:0000313" key="3">
    <source>
        <dbReference type="Proteomes" id="UP001519311"/>
    </source>
</evidence>
<sequence length="58" mass="6270">MLDEPVGRVAAASSLAVASAREWTDEPGRRRRAGVPDGTVRQEKRWPALGLLDDRIGG</sequence>
<dbReference type="RefSeq" id="WP_209470978.1">
    <property type="nucleotide sequence ID" value="NZ_BMWJ01000005.1"/>
</dbReference>
<reference evidence="2 3" key="1">
    <citation type="submission" date="2021-03" db="EMBL/GenBank/DDBJ databases">
        <title>Sequencing the genomes of 1000 actinobacteria strains.</title>
        <authorList>
            <person name="Klenk H.-P."/>
        </authorList>
    </citation>
    <scope>NUCLEOTIDE SEQUENCE [LARGE SCALE GENOMIC DNA]</scope>
    <source>
        <strain evidence="2 3">DSM 40843</strain>
    </source>
</reference>
<proteinExistence type="predicted"/>